<name>A0ABZ2D101_9SPHN</name>
<dbReference type="InterPro" id="IPR001647">
    <property type="entry name" value="HTH_TetR"/>
</dbReference>
<evidence type="ECO:0000256" key="2">
    <source>
        <dbReference type="PROSITE-ProRule" id="PRU00335"/>
    </source>
</evidence>
<evidence type="ECO:0000256" key="1">
    <source>
        <dbReference type="ARBA" id="ARBA00023125"/>
    </source>
</evidence>
<evidence type="ECO:0000313" key="5">
    <source>
        <dbReference type="Proteomes" id="UP001335183"/>
    </source>
</evidence>
<feature type="domain" description="HTH tetR-type" evidence="3">
    <location>
        <begin position="170"/>
        <end position="230"/>
    </location>
</feature>
<dbReference type="SUPFAM" id="SSF46689">
    <property type="entry name" value="Homeodomain-like"/>
    <property type="match status" value="1"/>
</dbReference>
<evidence type="ECO:0000259" key="3">
    <source>
        <dbReference type="PROSITE" id="PS50977"/>
    </source>
</evidence>
<organism evidence="4 5">
    <name type="scientific">Pelagerythrobacter marensis</name>
    <dbReference type="NCBI Taxonomy" id="543877"/>
    <lineage>
        <taxon>Bacteria</taxon>
        <taxon>Pseudomonadati</taxon>
        <taxon>Pseudomonadota</taxon>
        <taxon>Alphaproteobacteria</taxon>
        <taxon>Sphingomonadales</taxon>
        <taxon>Erythrobacteraceae</taxon>
        <taxon>Pelagerythrobacter</taxon>
    </lineage>
</organism>
<keyword evidence="1 2" id="KW-0238">DNA-binding</keyword>
<feature type="DNA-binding region" description="H-T-H motif" evidence="2">
    <location>
        <begin position="193"/>
        <end position="212"/>
    </location>
</feature>
<gene>
    <name evidence="4" type="ORF">V5F89_10490</name>
</gene>
<dbReference type="RefSeq" id="WP_338445597.1">
    <property type="nucleotide sequence ID" value="NZ_CP144918.1"/>
</dbReference>
<sequence>MERLYEAAQALALAEARRWMDGRLAQLAPLSGRSLSLATRSGIIAAVIDDWICDNWALALACGEACAAARAGRLSAAHAQWTDLWQRFWASAAGHLAMDGAADTLALFFDGESSQHVLRWNRALDRALLDETATALLSFLEEGEMHPSPVREAYAGRAEGEYADRSDGAEVPADGLDEAAVEILSTQGLSALTFRAVARRAGTTLGSAAYHFGSKARMMRRAFDHLYRSSAEQPVLAGQASPAELLQVTVGALVDERQPVLRAFDEIILYICRGDEHAPLRGVIRGYRDPAATRVLESLLGRPGQVPPALAAAFSSICRGLDHSSIAIGSVAMRETGMAVLAQFRGE</sequence>
<protein>
    <submittedName>
        <fullName evidence="4">TetR family transcriptional regulator</fullName>
    </submittedName>
</protein>
<dbReference type="Pfam" id="PF00440">
    <property type="entry name" value="TetR_N"/>
    <property type="match status" value="1"/>
</dbReference>
<dbReference type="InterPro" id="IPR009057">
    <property type="entry name" value="Homeodomain-like_sf"/>
</dbReference>
<dbReference type="Proteomes" id="UP001335183">
    <property type="component" value="Chromosome"/>
</dbReference>
<accession>A0ABZ2D101</accession>
<reference evidence="4 5" key="1">
    <citation type="submission" date="2024-02" db="EMBL/GenBank/DDBJ databases">
        <title>The whole genome sequence of five bacterial samples isolated from Abu Dhabi Sabkha-shore region.</title>
        <authorList>
            <person name="Sudalaimuthuasari N."/>
            <person name="Sarfraz B."/>
            <person name="Tuyisabe J.D."/>
            <person name="Mugisha Ntwali L.D.M."/>
            <person name="Ali A.I.A.A."/>
            <person name="Almansoori S.Z.A."/>
            <person name="Alajami H.S.A."/>
            <person name="Almeqbaali A.A.S."/>
            <person name="Kundu B."/>
            <person name="Saeed E.E."/>
            <person name="Sukumarinath V."/>
            <person name="Mishra A.K."/>
            <person name="Hazzouri K.M."/>
            <person name="Almaskari R."/>
            <person name="Sharma A.K."/>
            <person name="Amiri K.M.A."/>
        </authorList>
    </citation>
    <scope>NUCLEOTIDE SEQUENCE [LARGE SCALE GENOMIC DNA]</scope>
    <source>
        <strain evidence="5">kcgeb_sd</strain>
    </source>
</reference>
<keyword evidence="5" id="KW-1185">Reference proteome</keyword>
<dbReference type="EMBL" id="CP144918">
    <property type="protein sequence ID" value="WWA46700.1"/>
    <property type="molecule type" value="Genomic_DNA"/>
</dbReference>
<dbReference type="Gene3D" id="1.10.357.10">
    <property type="entry name" value="Tetracycline Repressor, domain 2"/>
    <property type="match status" value="1"/>
</dbReference>
<proteinExistence type="predicted"/>
<dbReference type="PROSITE" id="PS50977">
    <property type="entry name" value="HTH_TETR_2"/>
    <property type="match status" value="1"/>
</dbReference>
<evidence type="ECO:0000313" key="4">
    <source>
        <dbReference type="EMBL" id="WWA46700.1"/>
    </source>
</evidence>